<feature type="region of interest" description="Disordered" evidence="1">
    <location>
        <begin position="82"/>
        <end position="151"/>
    </location>
</feature>
<evidence type="ECO:0000313" key="3">
    <source>
        <dbReference type="Proteomes" id="UP000800040"/>
    </source>
</evidence>
<feature type="compositionally biased region" description="Basic and acidic residues" evidence="1">
    <location>
        <begin position="88"/>
        <end position="103"/>
    </location>
</feature>
<organism evidence="2 3">
    <name type="scientific">Decorospora gaudefroyi</name>
    <dbReference type="NCBI Taxonomy" id="184978"/>
    <lineage>
        <taxon>Eukaryota</taxon>
        <taxon>Fungi</taxon>
        <taxon>Dikarya</taxon>
        <taxon>Ascomycota</taxon>
        <taxon>Pezizomycotina</taxon>
        <taxon>Dothideomycetes</taxon>
        <taxon>Pleosporomycetidae</taxon>
        <taxon>Pleosporales</taxon>
        <taxon>Pleosporineae</taxon>
        <taxon>Pleosporaceae</taxon>
        <taxon>Decorospora</taxon>
    </lineage>
</organism>
<dbReference type="Proteomes" id="UP000800040">
    <property type="component" value="Unassembled WGS sequence"/>
</dbReference>
<evidence type="ECO:0000256" key="1">
    <source>
        <dbReference type="SAM" id="MobiDB-lite"/>
    </source>
</evidence>
<evidence type="ECO:0000313" key="2">
    <source>
        <dbReference type="EMBL" id="KAF1830198.1"/>
    </source>
</evidence>
<sequence>MDLLKSQYWIRIQGTRYLAGLLKRAADRLSETCELLIRGRDLTYLEEPRDITGPRRNLENVSRCLEEGRRGLLVSTTIDLDAVSSEQVQDRTQPDKGNSEKQRPNPRSPNPPPQINKRNSEKQKPNPQPQTLHLHRHRHLHPHSPTLYPAH</sequence>
<proteinExistence type="predicted"/>
<keyword evidence="3" id="KW-1185">Reference proteome</keyword>
<dbReference type="AlphaFoldDB" id="A0A6A5JYY3"/>
<reference evidence="2" key="1">
    <citation type="submission" date="2020-01" db="EMBL/GenBank/DDBJ databases">
        <authorList>
            <consortium name="DOE Joint Genome Institute"/>
            <person name="Haridas S."/>
            <person name="Albert R."/>
            <person name="Binder M."/>
            <person name="Bloem J."/>
            <person name="Labutti K."/>
            <person name="Salamov A."/>
            <person name="Andreopoulos B."/>
            <person name="Baker S.E."/>
            <person name="Barry K."/>
            <person name="Bills G."/>
            <person name="Bluhm B.H."/>
            <person name="Cannon C."/>
            <person name="Castanera R."/>
            <person name="Culley D.E."/>
            <person name="Daum C."/>
            <person name="Ezra D."/>
            <person name="Gonzalez J.B."/>
            <person name="Henrissat B."/>
            <person name="Kuo A."/>
            <person name="Liang C."/>
            <person name="Lipzen A."/>
            <person name="Lutzoni F."/>
            <person name="Magnuson J."/>
            <person name="Mondo S."/>
            <person name="Nolan M."/>
            <person name="Ohm R."/>
            <person name="Pangilinan J."/>
            <person name="Park H.-J."/>
            <person name="Ramirez L."/>
            <person name="Alfaro M."/>
            <person name="Sun H."/>
            <person name="Tritt A."/>
            <person name="Yoshinaga Y."/>
            <person name="Zwiers L.-H."/>
            <person name="Turgeon B.G."/>
            <person name="Goodwin S.B."/>
            <person name="Spatafora J.W."/>
            <person name="Crous P.W."/>
            <person name="Grigoriev I.V."/>
        </authorList>
    </citation>
    <scope>NUCLEOTIDE SEQUENCE</scope>
    <source>
        <strain evidence="2">P77</strain>
    </source>
</reference>
<protein>
    <submittedName>
        <fullName evidence="2">Uncharacterized protein</fullName>
    </submittedName>
</protein>
<dbReference type="EMBL" id="ML975406">
    <property type="protein sequence ID" value="KAF1830198.1"/>
    <property type="molecule type" value="Genomic_DNA"/>
</dbReference>
<feature type="compositionally biased region" description="Basic residues" evidence="1">
    <location>
        <begin position="133"/>
        <end position="142"/>
    </location>
</feature>
<name>A0A6A5JYY3_9PLEO</name>
<accession>A0A6A5JYY3</accession>
<gene>
    <name evidence="2" type="ORF">BDW02DRAFT_113525</name>
</gene>